<feature type="region of interest" description="Disordered" evidence="1">
    <location>
        <begin position="335"/>
        <end position="358"/>
    </location>
</feature>
<feature type="compositionally biased region" description="Low complexity" evidence="1">
    <location>
        <begin position="342"/>
        <end position="354"/>
    </location>
</feature>
<evidence type="ECO:0000313" key="3">
    <source>
        <dbReference type="EMBL" id="KAF7806569.1"/>
    </source>
</evidence>
<dbReference type="EMBL" id="JAAIUW010000012">
    <property type="protein sequence ID" value="KAF7806569.1"/>
    <property type="molecule type" value="Genomic_DNA"/>
</dbReference>
<dbReference type="Pfam" id="PF24818">
    <property type="entry name" value="PH_TRF2_HOY1"/>
    <property type="match status" value="1"/>
</dbReference>
<keyword evidence="3" id="KW-0378">Hydrolase</keyword>
<keyword evidence="3" id="KW-0067">ATP-binding</keyword>
<keyword evidence="3" id="KW-0547">Nucleotide-binding</keyword>
<proteinExistence type="predicted"/>
<evidence type="ECO:0000259" key="2">
    <source>
        <dbReference type="Pfam" id="PF24818"/>
    </source>
</evidence>
<dbReference type="PANTHER" id="PTHR33494">
    <property type="entry name" value="OS02G0793800 PROTEIN"/>
    <property type="match status" value="1"/>
</dbReference>
<dbReference type="Proteomes" id="UP000634136">
    <property type="component" value="Unassembled WGS sequence"/>
</dbReference>
<comment type="caution">
    <text evidence="3">The sequence shown here is derived from an EMBL/GenBank/DDBJ whole genome shotgun (WGS) entry which is preliminary data.</text>
</comment>
<feature type="region of interest" description="Disordered" evidence="1">
    <location>
        <begin position="281"/>
        <end position="303"/>
    </location>
</feature>
<evidence type="ECO:0000313" key="4">
    <source>
        <dbReference type="Proteomes" id="UP000634136"/>
    </source>
</evidence>
<keyword evidence="4" id="KW-1185">Reference proteome</keyword>
<feature type="domain" description="TRF2/HOY1 PH-like" evidence="2">
    <location>
        <begin position="133"/>
        <end position="251"/>
    </location>
</feature>
<feature type="region of interest" description="Disordered" evidence="1">
    <location>
        <begin position="458"/>
        <end position="512"/>
    </location>
</feature>
<dbReference type="GO" id="GO:0004386">
    <property type="term" value="F:helicase activity"/>
    <property type="evidence" value="ECO:0007669"/>
    <property type="project" value="UniProtKB-KW"/>
</dbReference>
<gene>
    <name evidence="3" type="ORF">G2W53_038730</name>
</gene>
<dbReference type="InterPro" id="IPR057939">
    <property type="entry name" value="TRF2_HOY1_PH"/>
</dbReference>
<sequence>MVQLMKSGKLLSDLETASCGDKVPVKLEIEDSLEDEHGPLNKRLRPSSAPLEQWSTSTNTSISSPPPFNILDEPSPLGLRLRKSPSLLDLIQMKLSQGSIPTVSTQNESISSGVKKESGVAALGTTDKLKASNFPASLLRIGSWEYKSRYEGDLVAKCYFAKHKLVWEVLEGGLKSKIEIQWSDIMALKANCPDNEPSTMTVVLARQPLFFRETNPQPRKHTLWQATSDFTDGQASKHRLHFLQCPQGILNKHFEKLIQCDMRLNFLSQQPEMILDSQHFDTRHSASEGPSNSKDHDLDQVNSKGTATSCFQDIESPRASQSSFKIENNVLHCMTSDSQPHEAPSPSSGSGSSEADYKGSRNLDQIILPVLRPSMSISDFMNHIEHCLSEQMTSGNPTLSVGRSEYKDILEDIAQNLLNDNQITAASDEKSLMSRVNSLCCLLQKDPPAVQNFRITEESTAQGTDDGSDIQLNNTPESTRDTNCTMNIKPSEEDTRDVSDGKQAPGMSRKDSFGDLLLHLPRITSLPKFLFNISEEDSDSQAR</sequence>
<organism evidence="3 4">
    <name type="scientific">Senna tora</name>
    <dbReference type="NCBI Taxonomy" id="362788"/>
    <lineage>
        <taxon>Eukaryota</taxon>
        <taxon>Viridiplantae</taxon>
        <taxon>Streptophyta</taxon>
        <taxon>Embryophyta</taxon>
        <taxon>Tracheophyta</taxon>
        <taxon>Spermatophyta</taxon>
        <taxon>Magnoliopsida</taxon>
        <taxon>eudicotyledons</taxon>
        <taxon>Gunneridae</taxon>
        <taxon>Pentapetalae</taxon>
        <taxon>rosids</taxon>
        <taxon>fabids</taxon>
        <taxon>Fabales</taxon>
        <taxon>Fabaceae</taxon>
        <taxon>Caesalpinioideae</taxon>
        <taxon>Cassia clade</taxon>
        <taxon>Senna</taxon>
    </lineage>
</organism>
<dbReference type="OrthoDB" id="1516808at2759"/>
<feature type="compositionally biased region" description="Polar residues" evidence="1">
    <location>
        <begin position="458"/>
        <end position="488"/>
    </location>
</feature>
<name>A0A834W760_9FABA</name>
<keyword evidence="3" id="KW-0347">Helicase</keyword>
<protein>
    <submittedName>
        <fullName evidence="3">ATP-dependent DNA helicase</fullName>
    </submittedName>
</protein>
<accession>A0A834W760</accession>
<dbReference type="AlphaFoldDB" id="A0A834W760"/>
<dbReference type="PANTHER" id="PTHR33494:SF27">
    <property type="entry name" value="ATP-DEPENDENT DNA HELICASE"/>
    <property type="match status" value="1"/>
</dbReference>
<evidence type="ECO:0000256" key="1">
    <source>
        <dbReference type="SAM" id="MobiDB-lite"/>
    </source>
</evidence>
<feature type="compositionally biased region" description="Basic and acidic residues" evidence="1">
    <location>
        <begin position="490"/>
        <end position="500"/>
    </location>
</feature>
<feature type="region of interest" description="Disordered" evidence="1">
    <location>
        <begin position="37"/>
        <end position="69"/>
    </location>
</feature>
<reference evidence="3" key="1">
    <citation type="submission" date="2020-09" db="EMBL/GenBank/DDBJ databases">
        <title>Genome-Enabled Discovery of Anthraquinone Biosynthesis in Senna tora.</title>
        <authorList>
            <person name="Kang S.-H."/>
            <person name="Pandey R.P."/>
            <person name="Lee C.-M."/>
            <person name="Sim J.-S."/>
            <person name="Jeong J.-T."/>
            <person name="Choi B.-S."/>
            <person name="Jung M."/>
            <person name="Ginzburg D."/>
            <person name="Zhao K."/>
            <person name="Won S.Y."/>
            <person name="Oh T.-J."/>
            <person name="Yu Y."/>
            <person name="Kim N.-H."/>
            <person name="Lee O.R."/>
            <person name="Lee T.-H."/>
            <person name="Bashyal P."/>
            <person name="Kim T.-S."/>
            <person name="Lee W.-H."/>
            <person name="Kawkins C."/>
            <person name="Kim C.-K."/>
            <person name="Kim J.S."/>
            <person name="Ahn B.O."/>
            <person name="Rhee S.Y."/>
            <person name="Sohng J.K."/>
        </authorList>
    </citation>
    <scope>NUCLEOTIDE SEQUENCE</scope>
    <source>
        <tissue evidence="3">Leaf</tissue>
    </source>
</reference>